<name>W6ZY11_9APIC</name>
<dbReference type="EMBL" id="KI965526">
    <property type="protein sequence ID" value="EUD64213.1"/>
    <property type="molecule type" value="Genomic_DNA"/>
</dbReference>
<proteinExistence type="predicted"/>
<dbReference type="GeneID" id="20040677"/>
<feature type="region of interest" description="Disordered" evidence="1">
    <location>
        <begin position="271"/>
        <end position="350"/>
    </location>
</feature>
<organism evidence="2 3">
    <name type="scientific">Plasmodium inui San Antonio 1</name>
    <dbReference type="NCBI Taxonomy" id="1237626"/>
    <lineage>
        <taxon>Eukaryota</taxon>
        <taxon>Sar</taxon>
        <taxon>Alveolata</taxon>
        <taxon>Apicomplexa</taxon>
        <taxon>Aconoidasida</taxon>
        <taxon>Haemosporida</taxon>
        <taxon>Plasmodiidae</taxon>
        <taxon>Plasmodium</taxon>
        <taxon>Plasmodium (Plasmodium)</taxon>
    </lineage>
</organism>
<dbReference type="AlphaFoldDB" id="W6ZY11"/>
<dbReference type="VEuPathDB" id="PlasmoDB:C922_05403"/>
<feature type="compositionally biased region" description="Polar residues" evidence="1">
    <location>
        <begin position="271"/>
        <end position="286"/>
    </location>
</feature>
<reference evidence="2 3" key="1">
    <citation type="submission" date="2013-02" db="EMBL/GenBank/DDBJ databases">
        <title>The Genome Sequence of Plasmodium inui San Antonio 1.</title>
        <authorList>
            <consortium name="The Broad Institute Genome Sequencing Platform"/>
            <consortium name="The Broad Institute Genome Sequencing Center for Infectious Disease"/>
            <person name="Neafsey D."/>
            <person name="Cheeseman I."/>
            <person name="Volkman S."/>
            <person name="Adams J."/>
            <person name="Walker B."/>
            <person name="Young S.K."/>
            <person name="Zeng Q."/>
            <person name="Gargeya S."/>
            <person name="Fitzgerald M."/>
            <person name="Haas B."/>
            <person name="Abouelleil A."/>
            <person name="Alvarado L."/>
            <person name="Arachchi H.M."/>
            <person name="Berlin A.M."/>
            <person name="Chapman S.B."/>
            <person name="Dewar J."/>
            <person name="Goldberg J."/>
            <person name="Griggs A."/>
            <person name="Gujja S."/>
            <person name="Hansen M."/>
            <person name="Howarth C."/>
            <person name="Imamovic A."/>
            <person name="Larimer J."/>
            <person name="McCowan C."/>
            <person name="Murphy C."/>
            <person name="Neiman D."/>
            <person name="Pearson M."/>
            <person name="Priest M."/>
            <person name="Roberts A."/>
            <person name="Saif S."/>
            <person name="Shea T."/>
            <person name="Sisk P."/>
            <person name="Sykes S."/>
            <person name="Wortman J."/>
            <person name="Nusbaum C."/>
            <person name="Birren B."/>
        </authorList>
    </citation>
    <scope>NUCLEOTIDE SEQUENCE [LARGE SCALE GENOMIC DNA]</scope>
    <source>
        <strain evidence="2 3">San Antonio 1</strain>
    </source>
</reference>
<sequence length="405" mass="44150">MSQNGFPFSSYMDHLLSEGTKGQCEGKPQETQSRLCTIRNGKFNTDEKNTWLEPYIRSKTGGEVKTVLEASASICKNMEKWAMALVKAARAHNTFEETPDCSIDGLGLGLRSGTSSGRCPRGRLSLEWNEYSKSDGLTKNSSSWRRLRVCQDIVEMIVEIFGIGYRQKQFPIAPRGQGGLCDSIYKGLASWGGQRVAQMIMKEWYTQQVKMRTGGQDYLIRGKDFFELIQEIIWGTDKADKMFGCTPCEQTSETQPTDEVQWCDMRLSGEDQSVNRLAPGNASQKASRGAEGEDVSGVSSDSHPGRQQTGSHLPGRDSAPVPKQEQDLEEGDVGPKGGVSSTPSGGIEETTANGGFISEVLGGGASLVLGLGASYGLYRVFRRNRVGSASERRSGVSGTLGYAMR</sequence>
<feature type="compositionally biased region" description="Polar residues" evidence="1">
    <location>
        <begin position="297"/>
        <end position="311"/>
    </location>
</feature>
<evidence type="ECO:0000313" key="3">
    <source>
        <dbReference type="Proteomes" id="UP000030640"/>
    </source>
</evidence>
<protein>
    <submittedName>
        <fullName evidence="2">Uncharacterized protein</fullName>
    </submittedName>
</protein>
<keyword evidence="3" id="KW-1185">Reference proteome</keyword>
<evidence type="ECO:0000256" key="1">
    <source>
        <dbReference type="SAM" id="MobiDB-lite"/>
    </source>
</evidence>
<dbReference type="RefSeq" id="XP_008819196.1">
    <property type="nucleotide sequence ID" value="XM_008820974.1"/>
</dbReference>
<dbReference type="Proteomes" id="UP000030640">
    <property type="component" value="Unassembled WGS sequence"/>
</dbReference>
<accession>W6ZY11</accession>
<evidence type="ECO:0000313" key="2">
    <source>
        <dbReference type="EMBL" id="EUD64213.1"/>
    </source>
</evidence>
<gene>
    <name evidence="2" type="ORF">C922_05403</name>
</gene>